<accession>A0A9P6FY44</accession>
<evidence type="ECO:0000313" key="2">
    <source>
        <dbReference type="EMBL" id="KAF9583882.1"/>
    </source>
</evidence>
<keyword evidence="3" id="KW-1185">Reference proteome</keyword>
<gene>
    <name evidence="2" type="ORF">BGW38_008233</name>
</gene>
<dbReference type="Proteomes" id="UP000780801">
    <property type="component" value="Unassembled WGS sequence"/>
</dbReference>
<name>A0A9P6FY44_9FUNG</name>
<protein>
    <submittedName>
        <fullName evidence="2">Uncharacterized protein</fullName>
    </submittedName>
</protein>
<evidence type="ECO:0000256" key="1">
    <source>
        <dbReference type="SAM" id="MobiDB-lite"/>
    </source>
</evidence>
<feature type="region of interest" description="Disordered" evidence="1">
    <location>
        <begin position="1"/>
        <end position="26"/>
    </location>
</feature>
<organism evidence="2 3">
    <name type="scientific">Lunasporangiospora selenospora</name>
    <dbReference type="NCBI Taxonomy" id="979761"/>
    <lineage>
        <taxon>Eukaryota</taxon>
        <taxon>Fungi</taxon>
        <taxon>Fungi incertae sedis</taxon>
        <taxon>Mucoromycota</taxon>
        <taxon>Mortierellomycotina</taxon>
        <taxon>Mortierellomycetes</taxon>
        <taxon>Mortierellales</taxon>
        <taxon>Mortierellaceae</taxon>
        <taxon>Lunasporangiospora</taxon>
    </lineage>
</organism>
<evidence type="ECO:0000313" key="3">
    <source>
        <dbReference type="Proteomes" id="UP000780801"/>
    </source>
</evidence>
<dbReference type="AlphaFoldDB" id="A0A9P6FY44"/>
<dbReference type="EMBL" id="JAABOA010000561">
    <property type="protein sequence ID" value="KAF9583882.1"/>
    <property type="molecule type" value="Genomic_DNA"/>
</dbReference>
<reference evidence="2" key="1">
    <citation type="journal article" date="2020" name="Fungal Divers.">
        <title>Resolving the Mortierellaceae phylogeny through synthesis of multi-gene phylogenetics and phylogenomics.</title>
        <authorList>
            <person name="Vandepol N."/>
            <person name="Liber J."/>
            <person name="Desiro A."/>
            <person name="Na H."/>
            <person name="Kennedy M."/>
            <person name="Barry K."/>
            <person name="Grigoriev I.V."/>
            <person name="Miller A.N."/>
            <person name="O'Donnell K."/>
            <person name="Stajich J.E."/>
            <person name="Bonito G."/>
        </authorList>
    </citation>
    <scope>NUCLEOTIDE SEQUENCE</scope>
    <source>
        <strain evidence="2">KOD1015</strain>
    </source>
</reference>
<comment type="caution">
    <text evidence="2">The sequence shown here is derived from an EMBL/GenBank/DDBJ whole genome shotgun (WGS) entry which is preliminary data.</text>
</comment>
<sequence length="116" mass="12189">MARDQDMSALPVKISTEKRDIPATRTHNHTKALQRLAGLIEQNMAKLLGWGFVNGIRAAKVISEAGIYPSALALASAMQSFRPASSKSFGGYGGGVNSTPRSTSKASGKGKGAKKE</sequence>
<feature type="region of interest" description="Disordered" evidence="1">
    <location>
        <begin position="89"/>
        <end position="116"/>
    </location>
</feature>
<proteinExistence type="predicted"/>